<evidence type="ECO:0000313" key="4">
    <source>
        <dbReference type="Proteomes" id="UP001221413"/>
    </source>
</evidence>
<reference evidence="3" key="1">
    <citation type="submission" date="2023-01" db="EMBL/GenBank/DDBJ databases">
        <title>The chitinases involved in constricting ring structure development in the nematode-trapping fungus Drechslerella dactyloides.</title>
        <authorList>
            <person name="Wang R."/>
            <person name="Zhang L."/>
            <person name="Tang P."/>
            <person name="Li S."/>
            <person name="Liang L."/>
        </authorList>
    </citation>
    <scope>NUCLEOTIDE SEQUENCE</scope>
    <source>
        <strain evidence="3">YMF1.00031</strain>
    </source>
</reference>
<comment type="caution">
    <text evidence="3">The sequence shown here is derived from an EMBL/GenBank/DDBJ whole genome shotgun (WGS) entry which is preliminary data.</text>
</comment>
<accession>A0AAD6J533</accession>
<name>A0AAD6J533_DREDA</name>
<evidence type="ECO:0000313" key="3">
    <source>
        <dbReference type="EMBL" id="KAJ6262242.1"/>
    </source>
</evidence>
<gene>
    <name evidence="3" type="ORF">Dda_3047</name>
</gene>
<feature type="region of interest" description="Disordered" evidence="1">
    <location>
        <begin position="1"/>
        <end position="28"/>
    </location>
</feature>
<keyword evidence="2" id="KW-0812">Transmembrane</keyword>
<evidence type="ECO:0000256" key="1">
    <source>
        <dbReference type="SAM" id="MobiDB-lite"/>
    </source>
</evidence>
<keyword evidence="2" id="KW-1133">Transmembrane helix</keyword>
<organism evidence="3 4">
    <name type="scientific">Drechslerella dactyloides</name>
    <name type="common">Nematode-trapping fungus</name>
    <name type="synonym">Arthrobotrys dactyloides</name>
    <dbReference type="NCBI Taxonomy" id="74499"/>
    <lineage>
        <taxon>Eukaryota</taxon>
        <taxon>Fungi</taxon>
        <taxon>Dikarya</taxon>
        <taxon>Ascomycota</taxon>
        <taxon>Pezizomycotina</taxon>
        <taxon>Orbiliomycetes</taxon>
        <taxon>Orbiliales</taxon>
        <taxon>Orbiliaceae</taxon>
        <taxon>Drechslerella</taxon>
    </lineage>
</organism>
<feature type="transmembrane region" description="Helical" evidence="2">
    <location>
        <begin position="111"/>
        <end position="130"/>
    </location>
</feature>
<keyword evidence="2" id="KW-0472">Membrane</keyword>
<dbReference type="Proteomes" id="UP001221413">
    <property type="component" value="Unassembled WGS sequence"/>
</dbReference>
<dbReference type="EMBL" id="JAQGDS010000003">
    <property type="protein sequence ID" value="KAJ6262242.1"/>
    <property type="molecule type" value="Genomic_DNA"/>
</dbReference>
<keyword evidence="4" id="KW-1185">Reference proteome</keyword>
<feature type="transmembrane region" description="Helical" evidence="2">
    <location>
        <begin position="81"/>
        <end position="99"/>
    </location>
</feature>
<protein>
    <submittedName>
        <fullName evidence="3">Uncharacterized protein</fullName>
    </submittedName>
</protein>
<evidence type="ECO:0000256" key="2">
    <source>
        <dbReference type="SAM" id="Phobius"/>
    </source>
</evidence>
<feature type="compositionally biased region" description="Polar residues" evidence="1">
    <location>
        <begin position="1"/>
        <end position="16"/>
    </location>
</feature>
<dbReference type="AlphaFoldDB" id="A0AAD6J533"/>
<sequence length="190" mass="20546">MTSTVDIDTDTNTGSNAPPPTADAKDDVRADKGETAYKDLFADLLGDQEGDGLSLDLFIPLVCFAFTYPRTGMWTDGLTELVFVPHFVMAVMVRLVDIVAKLASVMAAFEFYWLSIELLFMIAGWIPWLGAGVDWASDRLDVYLEAKVPRLVVSEYGGYVKTVTPVMLSPAVGAVVLVGSKARNASGDVV</sequence>
<proteinExistence type="predicted"/>